<evidence type="ECO:0000313" key="2">
    <source>
        <dbReference type="Proteomes" id="UP000240935"/>
    </source>
</evidence>
<proteinExistence type="predicted"/>
<name>A0A140E0D1_MIMIV</name>
<organism evidence="1 2">
    <name type="scientific">Samba virus</name>
    <dbReference type="NCBI Taxonomy" id="1461100"/>
    <lineage>
        <taxon>Viruses</taxon>
        <taxon>Varidnaviria</taxon>
        <taxon>Bamfordvirae</taxon>
        <taxon>Nucleocytoviricota</taxon>
        <taxon>Megaviricetes</taxon>
        <taxon>Imitervirales</taxon>
        <taxon>Mimiviridae</taxon>
        <taxon>Megamimivirinae</taxon>
        <taxon>Mimivirus</taxon>
        <taxon>Mimivirus bradfordmassiliense</taxon>
    </lineage>
</organism>
<evidence type="ECO:0000313" key="1">
    <source>
        <dbReference type="EMBL" id="AMK61756.1"/>
    </source>
</evidence>
<protein>
    <submittedName>
        <fullName evidence="1">Uncharacterized protein</fullName>
    </submittedName>
</protein>
<reference evidence="1 2" key="1">
    <citation type="journal article" date="2014" name="Virol. J.">
        <title>Samba virus: a novel mimivirus from a giant rain forest, the Brazilian Amazon.</title>
        <authorList>
            <person name="Campos R.K."/>
            <person name="Boratto P.V."/>
            <person name="Assis F.L."/>
            <person name="Aguiar E.R."/>
            <person name="Silva L.C."/>
            <person name="Albarnaz J.D."/>
            <person name="Dornas F.P."/>
            <person name="Trindade G.S."/>
            <person name="Ferreira P.P."/>
            <person name="Marques J.T."/>
            <person name="Robert C."/>
            <person name="Raoult D."/>
            <person name="Kroon E.G."/>
            <person name="La Scola B."/>
            <person name="Abrahao J.S."/>
        </authorList>
    </citation>
    <scope>NUCLEOTIDE SEQUENCE [LARGE SCALE GENOMIC DNA]</scope>
</reference>
<sequence length="171" mass="20055">METFEDGQLGVLTRPIRGYRAIDCYSQKIYRESKQKNWIRAISTLRVDTGSTVLMIKGPNNSNLFNTSQVYVENIEDFRGNPISDDFECQSSAMAYPIKNFYNKDKKQLDIGIDFFEDWTFDVQVTFYYKHIYKKNQFIKSPLTKTNNYSIMNLDGFYLFLDKSQAMTSDI</sequence>
<dbReference type="Proteomes" id="UP000240935">
    <property type="component" value="Segment"/>
</dbReference>
<accession>A0A140E0D1</accession>
<dbReference type="EMBL" id="KF959826">
    <property type="protein sequence ID" value="AMK61756.1"/>
    <property type="molecule type" value="Genomic_DNA"/>
</dbReference>